<dbReference type="CDD" id="cd00371">
    <property type="entry name" value="HMA"/>
    <property type="match status" value="1"/>
</dbReference>
<dbReference type="CDD" id="cd02094">
    <property type="entry name" value="P-type_ATPase_Cu-like"/>
    <property type="match status" value="1"/>
</dbReference>
<feature type="transmembrane region" description="Helical" evidence="10">
    <location>
        <begin position="745"/>
        <end position="762"/>
    </location>
</feature>
<dbReference type="Gene3D" id="3.30.70.100">
    <property type="match status" value="1"/>
</dbReference>
<keyword evidence="6 10" id="KW-0067">ATP-binding</keyword>
<feature type="transmembrane region" description="Helical" evidence="10">
    <location>
        <begin position="192"/>
        <end position="214"/>
    </location>
</feature>
<dbReference type="GO" id="GO:0016887">
    <property type="term" value="F:ATP hydrolysis activity"/>
    <property type="evidence" value="ECO:0007669"/>
    <property type="project" value="InterPro"/>
</dbReference>
<dbReference type="InterPro" id="IPR036412">
    <property type="entry name" value="HAD-like_sf"/>
</dbReference>
<dbReference type="PANTHER" id="PTHR43520">
    <property type="entry name" value="ATP7, ISOFORM B"/>
    <property type="match status" value="1"/>
</dbReference>
<keyword evidence="3 10" id="KW-0812">Transmembrane</keyword>
<dbReference type="InterPro" id="IPR023299">
    <property type="entry name" value="ATPase_P-typ_cyto_dom_N"/>
</dbReference>
<feature type="transmembrane region" description="Helical" evidence="10">
    <location>
        <begin position="220"/>
        <end position="239"/>
    </location>
</feature>
<dbReference type="PRINTS" id="PR00120">
    <property type="entry name" value="HATPASE"/>
</dbReference>
<feature type="domain" description="HMA" evidence="12">
    <location>
        <begin position="12"/>
        <end position="81"/>
    </location>
</feature>
<dbReference type="InterPro" id="IPR018303">
    <property type="entry name" value="ATPase_P-typ_P_site"/>
</dbReference>
<organism evidence="13 14">
    <name type="scientific">Demequina activiva</name>
    <dbReference type="NCBI Taxonomy" id="1582364"/>
    <lineage>
        <taxon>Bacteria</taxon>
        <taxon>Bacillati</taxon>
        <taxon>Actinomycetota</taxon>
        <taxon>Actinomycetes</taxon>
        <taxon>Micrococcales</taxon>
        <taxon>Demequinaceae</taxon>
        <taxon>Demequina</taxon>
    </lineage>
</organism>
<dbReference type="SUPFAM" id="SSF56784">
    <property type="entry name" value="HAD-like"/>
    <property type="match status" value="1"/>
</dbReference>
<dbReference type="GO" id="GO:0043682">
    <property type="term" value="F:P-type divalent copper transporter activity"/>
    <property type="evidence" value="ECO:0007669"/>
    <property type="project" value="TreeGrafter"/>
</dbReference>
<keyword evidence="8 10" id="KW-1133">Transmembrane helix</keyword>
<dbReference type="SUPFAM" id="SSF55008">
    <property type="entry name" value="HMA, heavy metal-associated domain"/>
    <property type="match status" value="1"/>
</dbReference>
<dbReference type="GO" id="GO:0005524">
    <property type="term" value="F:ATP binding"/>
    <property type="evidence" value="ECO:0007669"/>
    <property type="project" value="UniProtKB-UniRule"/>
</dbReference>
<dbReference type="InterPro" id="IPR006121">
    <property type="entry name" value="HMA_dom"/>
</dbReference>
<dbReference type="Gene3D" id="3.40.50.1000">
    <property type="entry name" value="HAD superfamily/HAD-like"/>
    <property type="match status" value="1"/>
</dbReference>
<dbReference type="Gene3D" id="3.40.1110.10">
    <property type="entry name" value="Calcium-transporting ATPase, cytoplasmic domain N"/>
    <property type="match status" value="1"/>
</dbReference>
<evidence type="ECO:0000256" key="4">
    <source>
        <dbReference type="ARBA" id="ARBA00022723"/>
    </source>
</evidence>
<evidence type="ECO:0000313" key="13">
    <source>
        <dbReference type="EMBL" id="GIG53963.1"/>
    </source>
</evidence>
<evidence type="ECO:0000256" key="2">
    <source>
        <dbReference type="ARBA" id="ARBA00006024"/>
    </source>
</evidence>
<dbReference type="Pfam" id="PF00122">
    <property type="entry name" value="E1-E2_ATPase"/>
    <property type="match status" value="1"/>
</dbReference>
<reference evidence="13" key="1">
    <citation type="submission" date="2021-01" db="EMBL/GenBank/DDBJ databases">
        <title>Whole genome shotgun sequence of Demequina activiva NBRC 110675.</title>
        <authorList>
            <person name="Komaki H."/>
            <person name="Tamura T."/>
        </authorList>
    </citation>
    <scope>NUCLEOTIDE SEQUENCE</scope>
    <source>
        <strain evidence="13">NBRC 110675</strain>
    </source>
</reference>
<evidence type="ECO:0000256" key="10">
    <source>
        <dbReference type="RuleBase" id="RU362081"/>
    </source>
</evidence>
<keyword evidence="5 10" id="KW-0547">Nucleotide-binding</keyword>
<dbReference type="InterPro" id="IPR023214">
    <property type="entry name" value="HAD_sf"/>
</dbReference>
<dbReference type="PROSITE" id="PS00154">
    <property type="entry name" value="ATPASE_E1_E2"/>
    <property type="match status" value="1"/>
</dbReference>
<evidence type="ECO:0000256" key="9">
    <source>
        <dbReference type="ARBA" id="ARBA00023136"/>
    </source>
</evidence>
<dbReference type="InterPro" id="IPR023298">
    <property type="entry name" value="ATPase_P-typ_TM_dom_sf"/>
</dbReference>
<dbReference type="InterPro" id="IPR027256">
    <property type="entry name" value="P-typ_ATPase_IB"/>
</dbReference>
<keyword evidence="9 10" id="KW-0472">Membrane</keyword>
<dbReference type="GO" id="GO:0005507">
    <property type="term" value="F:copper ion binding"/>
    <property type="evidence" value="ECO:0007669"/>
    <property type="project" value="TreeGrafter"/>
</dbReference>
<dbReference type="InterPro" id="IPR059000">
    <property type="entry name" value="ATPase_P-type_domA"/>
</dbReference>
<evidence type="ECO:0000256" key="5">
    <source>
        <dbReference type="ARBA" id="ARBA00022741"/>
    </source>
</evidence>
<dbReference type="SFLD" id="SFLDS00003">
    <property type="entry name" value="Haloacid_Dehalogenase"/>
    <property type="match status" value="1"/>
</dbReference>
<dbReference type="Pfam" id="PF00403">
    <property type="entry name" value="HMA"/>
    <property type="match status" value="1"/>
</dbReference>
<evidence type="ECO:0000256" key="7">
    <source>
        <dbReference type="ARBA" id="ARBA00022967"/>
    </source>
</evidence>
<proteinExistence type="inferred from homology"/>
<evidence type="ECO:0000256" key="6">
    <source>
        <dbReference type="ARBA" id="ARBA00022840"/>
    </source>
</evidence>
<dbReference type="InterPro" id="IPR044492">
    <property type="entry name" value="P_typ_ATPase_HD_dom"/>
</dbReference>
<dbReference type="Gene3D" id="2.70.150.10">
    <property type="entry name" value="Calcium-transporting ATPase, cytoplasmic transduction domain A"/>
    <property type="match status" value="1"/>
</dbReference>
<sequence>MTTPADRIPRVDAINLAVSGMTCSSCAASIQGGLAKLPGVQDATVNYATRRATVRPDGSVDDATLEAQMRDAISGLGYEVLTKPRPSGAPAPSPSGRAVHDEHDMDEHDMDEHAAHLQADAARIADYRRRFLVAALLTLPVLLISMIPAWHFTGWEGVVAVLATPVIGWAAWPFHRSTLMSARHGTTNMDTLVTIGTVAAWTWSTVVLLGHAAGAMSDGHIYYETGAVIVTLILLGKWLETRSTARAGDAIRALSARQSSTARLEDGTVIERDRLEVGMRFVVRPGETIATDGIVVEGGAAVDASLVTGESVPVRVEADQGKASEVVGGTIATDGSLTVEATKVGEETMLAQIARMVDDAQTGRARVQRLADRISRIFVPVVILIAAVTLAAWWLLTGDVNAAFTAAVAVLIISCPCALGLATPLAIMVGTGRGAQLGVLVRGPEALEDTRDVQVIVLDKTGTVTEGRMALVTASAPDIAAQHSDDAEAALLDAVASVEARSEHPIAQAIADAREGRKRVKGFRNVPGHGVIATVQHVGLAGEAPGPDAANADVLVGARRMFDEVPDAIEQIAAEAESQGRTAIFAGRVPSDDGGVGTGTLATRTRAVAEAVVVVSDTVKPTSASAIRSFRELGLEVVLLTGDNERAAHAVADQVGIDRVIAEVLPGDKADVIRSLQDGGTRVAMVGDGINDAPALAQADLGLAVGTGTDVAREASDLTIVSGDLRAAADAIALSRRTLGTIRGNLFWAFAYNTAAIPLAALGILNPMIAAAAMGASSLFVVGNSLRLRSFRGYRAAA</sequence>
<dbReference type="PANTHER" id="PTHR43520:SF8">
    <property type="entry name" value="P-TYPE CU(+) TRANSPORTER"/>
    <property type="match status" value="1"/>
</dbReference>
<dbReference type="RefSeq" id="WP_203653411.1">
    <property type="nucleotide sequence ID" value="NZ_BONR01000001.1"/>
</dbReference>
<dbReference type="PRINTS" id="PR00119">
    <property type="entry name" value="CATATPASE"/>
</dbReference>
<dbReference type="SUPFAM" id="SSF81653">
    <property type="entry name" value="Calcium ATPase, transduction domain A"/>
    <property type="match status" value="1"/>
</dbReference>
<dbReference type="PROSITE" id="PS50846">
    <property type="entry name" value="HMA_2"/>
    <property type="match status" value="1"/>
</dbReference>
<dbReference type="InterPro" id="IPR001757">
    <property type="entry name" value="P_typ_ATPase"/>
</dbReference>
<dbReference type="Proteomes" id="UP000652354">
    <property type="component" value="Unassembled WGS sequence"/>
</dbReference>
<feature type="region of interest" description="Disordered" evidence="11">
    <location>
        <begin position="82"/>
        <end position="102"/>
    </location>
</feature>
<dbReference type="Pfam" id="PF00702">
    <property type="entry name" value="Hydrolase"/>
    <property type="match status" value="1"/>
</dbReference>
<evidence type="ECO:0000259" key="12">
    <source>
        <dbReference type="PROSITE" id="PS50846"/>
    </source>
</evidence>
<dbReference type="PROSITE" id="PS01047">
    <property type="entry name" value="HMA_1"/>
    <property type="match status" value="1"/>
</dbReference>
<dbReference type="SUPFAM" id="SSF81665">
    <property type="entry name" value="Calcium ATPase, transmembrane domain M"/>
    <property type="match status" value="1"/>
</dbReference>
<comment type="similarity">
    <text evidence="2 10">Belongs to the cation transport ATPase (P-type) (TC 3.A.3) family. Type IB subfamily.</text>
</comment>
<evidence type="ECO:0000256" key="1">
    <source>
        <dbReference type="ARBA" id="ARBA00004651"/>
    </source>
</evidence>
<evidence type="ECO:0000256" key="3">
    <source>
        <dbReference type="ARBA" id="ARBA00022692"/>
    </source>
</evidence>
<feature type="transmembrane region" description="Helical" evidence="10">
    <location>
        <begin position="402"/>
        <end position="427"/>
    </location>
</feature>
<keyword evidence="7" id="KW-1278">Translocase</keyword>
<comment type="caution">
    <text evidence="13">The sequence shown here is derived from an EMBL/GenBank/DDBJ whole genome shotgun (WGS) entry which is preliminary data.</text>
</comment>
<feature type="transmembrane region" description="Helical" evidence="10">
    <location>
        <begin position="131"/>
        <end position="149"/>
    </location>
</feature>
<keyword evidence="14" id="KW-1185">Reference proteome</keyword>
<feature type="transmembrane region" description="Helical" evidence="10">
    <location>
        <begin position="768"/>
        <end position="786"/>
    </location>
</feature>
<dbReference type="InterPro" id="IPR017969">
    <property type="entry name" value="Heavy-metal-associated_CS"/>
</dbReference>
<evidence type="ECO:0000313" key="14">
    <source>
        <dbReference type="Proteomes" id="UP000652354"/>
    </source>
</evidence>
<accession>A0A919Q3V0</accession>
<dbReference type="GO" id="GO:0055070">
    <property type="term" value="P:copper ion homeostasis"/>
    <property type="evidence" value="ECO:0007669"/>
    <property type="project" value="TreeGrafter"/>
</dbReference>
<protein>
    <submittedName>
        <fullName evidence="13">Carbonate dehydratase</fullName>
    </submittedName>
</protein>
<dbReference type="InterPro" id="IPR008250">
    <property type="entry name" value="ATPase_P-typ_transduc_dom_A_sf"/>
</dbReference>
<dbReference type="NCBIfam" id="TIGR01525">
    <property type="entry name" value="ATPase-IB_hvy"/>
    <property type="match status" value="1"/>
</dbReference>
<dbReference type="SFLD" id="SFLDG00002">
    <property type="entry name" value="C1.7:_P-type_atpase_like"/>
    <property type="match status" value="1"/>
</dbReference>
<feature type="transmembrane region" description="Helical" evidence="10">
    <location>
        <begin position="155"/>
        <end position="172"/>
    </location>
</feature>
<dbReference type="AlphaFoldDB" id="A0A919Q3V0"/>
<evidence type="ECO:0000256" key="8">
    <source>
        <dbReference type="ARBA" id="ARBA00022989"/>
    </source>
</evidence>
<comment type="subcellular location">
    <subcellularLocation>
        <location evidence="1">Cell membrane</location>
        <topology evidence="1">Multi-pass membrane protein</topology>
    </subcellularLocation>
</comment>
<dbReference type="SUPFAM" id="SSF81660">
    <property type="entry name" value="Metal cation-transporting ATPase, ATP-binding domain N"/>
    <property type="match status" value="1"/>
</dbReference>
<dbReference type="InterPro" id="IPR036163">
    <property type="entry name" value="HMA_dom_sf"/>
</dbReference>
<dbReference type="SFLD" id="SFLDF00027">
    <property type="entry name" value="p-type_atpase"/>
    <property type="match status" value="1"/>
</dbReference>
<dbReference type="NCBIfam" id="TIGR01494">
    <property type="entry name" value="ATPase_P-type"/>
    <property type="match status" value="2"/>
</dbReference>
<feature type="transmembrane region" description="Helical" evidence="10">
    <location>
        <begin position="374"/>
        <end position="396"/>
    </location>
</feature>
<gene>
    <name evidence="13" type="ORF">Dac01nite_07150</name>
</gene>
<dbReference type="GO" id="GO:0005886">
    <property type="term" value="C:plasma membrane"/>
    <property type="evidence" value="ECO:0007669"/>
    <property type="project" value="UniProtKB-SubCell"/>
</dbReference>
<keyword evidence="4 10" id="KW-0479">Metal-binding</keyword>
<dbReference type="EMBL" id="BONR01000001">
    <property type="protein sequence ID" value="GIG53963.1"/>
    <property type="molecule type" value="Genomic_DNA"/>
</dbReference>
<name>A0A919Q3V0_9MICO</name>
<evidence type="ECO:0000256" key="11">
    <source>
        <dbReference type="SAM" id="MobiDB-lite"/>
    </source>
</evidence>
<keyword evidence="10" id="KW-1003">Cell membrane</keyword>